<dbReference type="Pfam" id="PF01047">
    <property type="entry name" value="MarR"/>
    <property type="match status" value="1"/>
</dbReference>
<gene>
    <name evidence="5" type="ORF">ACFY35_33190</name>
</gene>
<keyword evidence="1" id="KW-0805">Transcription regulation</keyword>
<dbReference type="Gene3D" id="1.10.10.10">
    <property type="entry name" value="Winged helix-like DNA-binding domain superfamily/Winged helix DNA-binding domain"/>
    <property type="match status" value="1"/>
</dbReference>
<dbReference type="PROSITE" id="PS01117">
    <property type="entry name" value="HTH_MARR_1"/>
    <property type="match status" value="1"/>
</dbReference>
<comment type="caution">
    <text evidence="5">The sequence shown here is derived from an EMBL/GenBank/DDBJ whole genome shotgun (WGS) entry which is preliminary data.</text>
</comment>
<feature type="domain" description="HTH marR-type" evidence="4">
    <location>
        <begin position="7"/>
        <end position="140"/>
    </location>
</feature>
<dbReference type="InterPro" id="IPR011991">
    <property type="entry name" value="ArsR-like_HTH"/>
</dbReference>
<dbReference type="CDD" id="cd00090">
    <property type="entry name" value="HTH_ARSR"/>
    <property type="match status" value="1"/>
</dbReference>
<protein>
    <submittedName>
        <fullName evidence="5">MarR family winged helix-turn-helix transcriptional regulator</fullName>
    </submittedName>
</protein>
<dbReference type="SMART" id="SM00347">
    <property type="entry name" value="HTH_MARR"/>
    <property type="match status" value="1"/>
</dbReference>
<dbReference type="EMBL" id="JBIAZU010000006">
    <property type="protein sequence ID" value="MFF5294319.1"/>
    <property type="molecule type" value="Genomic_DNA"/>
</dbReference>
<dbReference type="PANTHER" id="PTHR33164">
    <property type="entry name" value="TRANSCRIPTIONAL REGULATOR, MARR FAMILY"/>
    <property type="match status" value="1"/>
</dbReference>
<dbReference type="PRINTS" id="PR00598">
    <property type="entry name" value="HTHMARR"/>
</dbReference>
<dbReference type="Proteomes" id="UP001602245">
    <property type="component" value="Unassembled WGS sequence"/>
</dbReference>
<accession>A0ABW6WM32</accession>
<dbReference type="InterPro" id="IPR036390">
    <property type="entry name" value="WH_DNA-bd_sf"/>
</dbReference>
<evidence type="ECO:0000256" key="2">
    <source>
        <dbReference type="ARBA" id="ARBA00023125"/>
    </source>
</evidence>
<dbReference type="PANTHER" id="PTHR33164:SF57">
    <property type="entry name" value="MARR-FAMILY TRANSCRIPTIONAL REGULATOR"/>
    <property type="match status" value="1"/>
</dbReference>
<keyword evidence="2" id="KW-0238">DNA-binding</keyword>
<keyword evidence="3" id="KW-0804">Transcription</keyword>
<evidence type="ECO:0000313" key="6">
    <source>
        <dbReference type="Proteomes" id="UP001602245"/>
    </source>
</evidence>
<dbReference type="InterPro" id="IPR000835">
    <property type="entry name" value="HTH_MarR-typ"/>
</dbReference>
<organism evidence="5 6">
    <name type="scientific">Paractinoplanes globisporus</name>
    <dbReference type="NCBI Taxonomy" id="113565"/>
    <lineage>
        <taxon>Bacteria</taxon>
        <taxon>Bacillati</taxon>
        <taxon>Actinomycetota</taxon>
        <taxon>Actinomycetes</taxon>
        <taxon>Micromonosporales</taxon>
        <taxon>Micromonosporaceae</taxon>
        <taxon>Paractinoplanes</taxon>
    </lineage>
</organism>
<proteinExistence type="predicted"/>
<dbReference type="RefSeq" id="WP_020514872.1">
    <property type="nucleotide sequence ID" value="NZ_JBIAZU010000006.1"/>
</dbReference>
<reference evidence="5 6" key="1">
    <citation type="submission" date="2024-10" db="EMBL/GenBank/DDBJ databases">
        <title>The Natural Products Discovery Center: Release of the First 8490 Sequenced Strains for Exploring Actinobacteria Biosynthetic Diversity.</title>
        <authorList>
            <person name="Kalkreuter E."/>
            <person name="Kautsar S.A."/>
            <person name="Yang D."/>
            <person name="Bader C.D."/>
            <person name="Teijaro C.N."/>
            <person name="Fluegel L."/>
            <person name="Davis C.M."/>
            <person name="Simpson J.R."/>
            <person name="Lauterbach L."/>
            <person name="Steele A.D."/>
            <person name="Gui C."/>
            <person name="Meng S."/>
            <person name="Li G."/>
            <person name="Viehrig K."/>
            <person name="Ye F."/>
            <person name="Su P."/>
            <person name="Kiefer A.F."/>
            <person name="Nichols A."/>
            <person name="Cepeda A.J."/>
            <person name="Yan W."/>
            <person name="Fan B."/>
            <person name="Jiang Y."/>
            <person name="Adhikari A."/>
            <person name="Zheng C.-J."/>
            <person name="Schuster L."/>
            <person name="Cowan T.M."/>
            <person name="Smanski M.J."/>
            <person name="Chevrette M.G."/>
            <person name="De Carvalho L.P.S."/>
            <person name="Shen B."/>
        </authorList>
    </citation>
    <scope>NUCLEOTIDE SEQUENCE [LARGE SCALE GENOMIC DNA]</scope>
    <source>
        <strain evidence="5 6">NPDC000087</strain>
    </source>
</reference>
<dbReference type="PROSITE" id="PS50995">
    <property type="entry name" value="HTH_MARR_2"/>
    <property type="match status" value="1"/>
</dbReference>
<sequence length="144" mass="16059">MTGDPPYAALEREFAIFVRRARAASERLSREVHPELDSAAYGLLALLWDGPQRPSDVADQVGVGKATITRQLKSLESLSLIERLPDAADGRAHLVALTEKGRSRMASVRDARRERMRRNLDAWPDEDVRTLTALLARFNAIPRG</sequence>
<dbReference type="InterPro" id="IPR036388">
    <property type="entry name" value="WH-like_DNA-bd_sf"/>
</dbReference>
<dbReference type="SUPFAM" id="SSF46785">
    <property type="entry name" value="Winged helix' DNA-binding domain"/>
    <property type="match status" value="1"/>
</dbReference>
<evidence type="ECO:0000256" key="1">
    <source>
        <dbReference type="ARBA" id="ARBA00023015"/>
    </source>
</evidence>
<keyword evidence="6" id="KW-1185">Reference proteome</keyword>
<dbReference type="InterPro" id="IPR039422">
    <property type="entry name" value="MarR/SlyA-like"/>
</dbReference>
<dbReference type="InterPro" id="IPR023187">
    <property type="entry name" value="Tscrpt_reg_MarR-type_CS"/>
</dbReference>
<name>A0ABW6WM32_9ACTN</name>
<evidence type="ECO:0000256" key="3">
    <source>
        <dbReference type="ARBA" id="ARBA00023163"/>
    </source>
</evidence>
<evidence type="ECO:0000259" key="4">
    <source>
        <dbReference type="PROSITE" id="PS50995"/>
    </source>
</evidence>
<evidence type="ECO:0000313" key="5">
    <source>
        <dbReference type="EMBL" id="MFF5294319.1"/>
    </source>
</evidence>